<accession>A0A9P0J1J9</accession>
<proteinExistence type="predicted"/>
<reference evidence="3" key="2">
    <citation type="submission" date="2022-10" db="EMBL/GenBank/DDBJ databases">
        <authorList>
            <consortium name="ENA_rothamsted_submissions"/>
            <consortium name="culmorum"/>
            <person name="King R."/>
        </authorList>
    </citation>
    <scope>NUCLEOTIDE SEQUENCE</scope>
</reference>
<evidence type="ECO:0000256" key="2">
    <source>
        <dbReference type="SAM" id="SignalP"/>
    </source>
</evidence>
<organism evidence="3 4">
    <name type="scientific">Aphis gossypii</name>
    <name type="common">Cotton aphid</name>
    <dbReference type="NCBI Taxonomy" id="80765"/>
    <lineage>
        <taxon>Eukaryota</taxon>
        <taxon>Metazoa</taxon>
        <taxon>Ecdysozoa</taxon>
        <taxon>Arthropoda</taxon>
        <taxon>Hexapoda</taxon>
        <taxon>Insecta</taxon>
        <taxon>Pterygota</taxon>
        <taxon>Neoptera</taxon>
        <taxon>Paraneoptera</taxon>
        <taxon>Hemiptera</taxon>
        <taxon>Sternorrhyncha</taxon>
        <taxon>Aphidomorpha</taxon>
        <taxon>Aphidoidea</taxon>
        <taxon>Aphididae</taxon>
        <taxon>Aphidini</taxon>
        <taxon>Aphis</taxon>
        <taxon>Aphis</taxon>
    </lineage>
</organism>
<dbReference type="EMBL" id="OU899035">
    <property type="protein sequence ID" value="CAH1721320.1"/>
    <property type="molecule type" value="Genomic_DNA"/>
</dbReference>
<reference evidence="3" key="1">
    <citation type="submission" date="2022-02" db="EMBL/GenBank/DDBJ databases">
        <authorList>
            <person name="King R."/>
        </authorList>
    </citation>
    <scope>NUCLEOTIDE SEQUENCE</scope>
</reference>
<evidence type="ECO:0000313" key="4">
    <source>
        <dbReference type="Proteomes" id="UP001154329"/>
    </source>
</evidence>
<keyword evidence="2" id="KW-0732">Signal</keyword>
<feature type="region of interest" description="Disordered" evidence="1">
    <location>
        <begin position="502"/>
        <end position="535"/>
    </location>
</feature>
<dbReference type="AlphaFoldDB" id="A0A9P0J1J9"/>
<protein>
    <submittedName>
        <fullName evidence="3">Uncharacterized protein</fullName>
    </submittedName>
</protein>
<evidence type="ECO:0000256" key="1">
    <source>
        <dbReference type="SAM" id="MobiDB-lite"/>
    </source>
</evidence>
<feature type="region of interest" description="Disordered" evidence="1">
    <location>
        <begin position="437"/>
        <end position="466"/>
    </location>
</feature>
<feature type="signal peptide" evidence="2">
    <location>
        <begin position="1"/>
        <end position="20"/>
    </location>
</feature>
<dbReference type="Proteomes" id="UP001154329">
    <property type="component" value="Chromosome 2"/>
</dbReference>
<keyword evidence="4" id="KW-1185">Reference proteome</keyword>
<feature type="compositionally biased region" description="Polar residues" evidence="1">
    <location>
        <begin position="452"/>
        <end position="464"/>
    </location>
</feature>
<sequence>MKIFVLAIVIFALNGYVTRATSLDPLENVEIDETKTDRDDSRTKRSGNIFSSLLKKKLGLLGSLSGTSSGKSIGHSAENFPEHFEEPLSYHTKSFNLWGIKKAIMGSVFQAAKAITGGVIALKGQLIKAKGHVVVAKGKLMQTKGEAISNFGKTIATHAFDVHQEPQLDIHSSVGLYNHLPVAPIHQPTSYGTATAFGYQGQVYPSNGYQGNAYSSNAYQVAAPSYQTGFGVPQTGYGGSVAYNGYGGNGFTAKRAAVQNAQESTSNQVQSAFDKDSVHAGLLIFKPIKMPVQNVPTGGNLASSQSTASTQQVIGQRPSQQLSGAFNPTDFKTPPQQLSGAFNPTDFKTSPQQGYGFQKQFPAGFQANAQSEEYLPYLNPGYQAQNFGYQTPNLGYPLNVGSAEQVAGQSYNNGLQNFDFQQPANSQELGQQLQAAISAGQQLQQQPSFSQESYNSDQPDLTSGTDERIAQPSYKHASLAVNPQQRSVPAGPSLAERLSAAAAQSKSPVITSYGDDGEAAKTKKRSAPLPPSHADAIVPLKYHDDTTAEDQARLKHTVQRFFSMLQTQR</sequence>
<gene>
    <name evidence="3" type="ORF">APHIGO_LOCUS4344</name>
</gene>
<name>A0A9P0J1J9_APHGO</name>
<feature type="chain" id="PRO_5040192857" evidence="2">
    <location>
        <begin position="21"/>
        <end position="569"/>
    </location>
</feature>
<evidence type="ECO:0000313" key="3">
    <source>
        <dbReference type="EMBL" id="CAH1721320.1"/>
    </source>
</evidence>
<feature type="compositionally biased region" description="Low complexity" evidence="1">
    <location>
        <begin position="437"/>
        <end position="451"/>
    </location>
</feature>